<organism evidence="1 2">
    <name type="scientific">Lasiodiplodia mahajangana</name>
    <dbReference type="NCBI Taxonomy" id="1108764"/>
    <lineage>
        <taxon>Eukaryota</taxon>
        <taxon>Fungi</taxon>
        <taxon>Dikarya</taxon>
        <taxon>Ascomycota</taxon>
        <taxon>Pezizomycotina</taxon>
        <taxon>Dothideomycetes</taxon>
        <taxon>Dothideomycetes incertae sedis</taxon>
        <taxon>Botryosphaeriales</taxon>
        <taxon>Botryosphaeriaceae</taxon>
        <taxon>Lasiodiplodia</taxon>
    </lineage>
</organism>
<protein>
    <submittedName>
        <fullName evidence="1">Uncharacterized protein</fullName>
    </submittedName>
</protein>
<name>A0ACC2JIU1_9PEZI</name>
<dbReference type="EMBL" id="JAPUUL010001455">
    <property type="protein sequence ID" value="KAJ8127361.1"/>
    <property type="molecule type" value="Genomic_DNA"/>
</dbReference>
<sequence length="175" mass="18660">MPKQVIVQPSIEAIEIIDTPIPIPGDRQIIIKVVVCGKNWPHNSGDDIAGIVHAVGKDVYEFKPGDRVAAMHESGKENGSYAEYSVASDWVTFHIPAHVSFEAAATVPIAGLTAAIALYADMKIPAPWEVVEPATNKKAPILIYGVTSAVGAFAAKLARLSGMAKRLLSQASRTF</sequence>
<comment type="caution">
    <text evidence="1">The sequence shown here is derived from an EMBL/GenBank/DDBJ whole genome shotgun (WGS) entry which is preliminary data.</text>
</comment>
<gene>
    <name evidence="1" type="ORF">O1611_g6275</name>
</gene>
<dbReference type="Proteomes" id="UP001153332">
    <property type="component" value="Unassembled WGS sequence"/>
</dbReference>
<evidence type="ECO:0000313" key="1">
    <source>
        <dbReference type="EMBL" id="KAJ8127361.1"/>
    </source>
</evidence>
<proteinExistence type="predicted"/>
<keyword evidence="2" id="KW-1185">Reference proteome</keyword>
<accession>A0ACC2JIU1</accession>
<evidence type="ECO:0000313" key="2">
    <source>
        <dbReference type="Proteomes" id="UP001153332"/>
    </source>
</evidence>
<reference evidence="1" key="1">
    <citation type="submission" date="2022-12" db="EMBL/GenBank/DDBJ databases">
        <title>Genome Sequence of Lasiodiplodia mahajangana.</title>
        <authorList>
            <person name="Buettner E."/>
        </authorList>
    </citation>
    <scope>NUCLEOTIDE SEQUENCE</scope>
    <source>
        <strain evidence="1">VT137</strain>
    </source>
</reference>